<dbReference type="PANTHER" id="PTHR21666:SF270">
    <property type="entry name" value="MUREIN HYDROLASE ACTIVATOR ENVC"/>
    <property type="match status" value="1"/>
</dbReference>
<feature type="coiled-coil region" evidence="1">
    <location>
        <begin position="60"/>
        <end position="154"/>
    </location>
</feature>
<protein>
    <submittedName>
        <fullName evidence="4">Peptidoglycan DD-metalloendopeptidase family protein</fullName>
    </submittedName>
</protein>
<keyword evidence="5" id="KW-1185">Reference proteome</keyword>
<dbReference type="InterPro" id="IPR011055">
    <property type="entry name" value="Dup_hybrid_motif"/>
</dbReference>
<evidence type="ECO:0000313" key="5">
    <source>
        <dbReference type="Proteomes" id="UP000324260"/>
    </source>
</evidence>
<organism evidence="4 5">
    <name type="scientific">Halomonas eurihalina</name>
    <dbReference type="NCBI Taxonomy" id="42566"/>
    <lineage>
        <taxon>Bacteria</taxon>
        <taxon>Pseudomonadati</taxon>
        <taxon>Pseudomonadota</taxon>
        <taxon>Gammaproteobacteria</taxon>
        <taxon>Oceanospirillales</taxon>
        <taxon>Halomonadaceae</taxon>
        <taxon>Halomonas</taxon>
    </lineage>
</organism>
<feature type="coiled-coil region" evidence="1">
    <location>
        <begin position="200"/>
        <end position="273"/>
    </location>
</feature>
<evidence type="ECO:0000313" key="4">
    <source>
        <dbReference type="EMBL" id="TZG35072.1"/>
    </source>
</evidence>
<keyword evidence="1" id="KW-0175">Coiled coil</keyword>
<evidence type="ECO:0000259" key="3">
    <source>
        <dbReference type="Pfam" id="PF01551"/>
    </source>
</evidence>
<feature type="compositionally biased region" description="Basic and acidic residues" evidence="2">
    <location>
        <begin position="16"/>
        <end position="28"/>
    </location>
</feature>
<dbReference type="AlphaFoldDB" id="A0A5D9CVG8"/>
<dbReference type="EMBL" id="VTPU01000015">
    <property type="protein sequence ID" value="TZG35072.1"/>
    <property type="molecule type" value="Genomic_DNA"/>
</dbReference>
<name>A0A5D9CVG8_HALER</name>
<dbReference type="Gene3D" id="2.70.70.10">
    <property type="entry name" value="Glucose Permease (Domain IIA)"/>
    <property type="match status" value="1"/>
</dbReference>
<sequence>MRPRADTAGDDGPAGTRRDDRPDSDRTPVSKASSRRSGARCLLPLVLWLAISPAMAVTDEREARQRLDAVGKRIQDVTQELDATGQARDEASEALREIETALAETHSRLDDIQAQRRSLNDEVIELEEERERLEAERQEQIAALEQQIDALYRLGLTPQLKLLLNQDDPSRLDRLQTYLNHLADARNARLEELDRLDTALDDNQQALDERGQQLEQLAAELEERSAELASQVDERETLVAKLDERYATKEARLSALDQDRAHAEQVLQQVQERLARLERPPPSTAIGETRGDLPWPVQGQVTSAFRQGRGVHRDGMLIRAAAGTPVEAVHAGRVVFADWMRGFGNLLIIDHGDGVMTLHAHLQHFNVEVGAAVETGQSIGVVGATGGQSSPGLYFEVRRAGDPIDPQGWVAQR</sequence>
<reference evidence="4 5" key="1">
    <citation type="submission" date="2019-08" db="EMBL/GenBank/DDBJ databases">
        <title>Draft Genome Sequence of Halomonas eurihalina Isolated from Preserved Hide-surface.</title>
        <authorList>
            <person name="Hussain S.A."/>
            <person name="Xu A."/>
            <person name="Sarker M."/>
            <person name="Sommers C."/>
        </authorList>
    </citation>
    <scope>NUCLEOTIDE SEQUENCE [LARGE SCALE GENOMIC DNA]</scope>
    <source>
        <strain evidence="4 5">MS1</strain>
    </source>
</reference>
<feature type="domain" description="M23ase beta-sheet core" evidence="3">
    <location>
        <begin position="314"/>
        <end position="406"/>
    </location>
</feature>
<evidence type="ECO:0000256" key="2">
    <source>
        <dbReference type="SAM" id="MobiDB-lite"/>
    </source>
</evidence>
<gene>
    <name evidence="4" type="ORF">FZZ93_14095</name>
</gene>
<dbReference type="GO" id="GO:0004222">
    <property type="term" value="F:metalloendopeptidase activity"/>
    <property type="evidence" value="ECO:0007669"/>
    <property type="project" value="TreeGrafter"/>
</dbReference>
<proteinExistence type="predicted"/>
<dbReference type="FunFam" id="2.70.70.10:FF:000003">
    <property type="entry name" value="Murein hydrolase activator EnvC"/>
    <property type="match status" value="1"/>
</dbReference>
<dbReference type="PANTHER" id="PTHR21666">
    <property type="entry name" value="PEPTIDASE-RELATED"/>
    <property type="match status" value="1"/>
</dbReference>
<evidence type="ECO:0000256" key="1">
    <source>
        <dbReference type="SAM" id="Coils"/>
    </source>
</evidence>
<comment type="caution">
    <text evidence="4">The sequence shown here is derived from an EMBL/GenBank/DDBJ whole genome shotgun (WGS) entry which is preliminary data.</text>
</comment>
<dbReference type="Proteomes" id="UP000324260">
    <property type="component" value="Unassembled WGS sequence"/>
</dbReference>
<dbReference type="Pfam" id="PF01551">
    <property type="entry name" value="Peptidase_M23"/>
    <property type="match status" value="1"/>
</dbReference>
<dbReference type="Gene3D" id="6.10.250.3150">
    <property type="match status" value="1"/>
</dbReference>
<dbReference type="CDD" id="cd12797">
    <property type="entry name" value="M23_peptidase"/>
    <property type="match status" value="1"/>
</dbReference>
<dbReference type="OrthoDB" id="9784703at2"/>
<dbReference type="SUPFAM" id="SSF51261">
    <property type="entry name" value="Duplicated hybrid motif"/>
    <property type="match status" value="1"/>
</dbReference>
<feature type="region of interest" description="Disordered" evidence="2">
    <location>
        <begin position="1"/>
        <end position="35"/>
    </location>
</feature>
<accession>A0A5D9CVG8</accession>
<dbReference type="InterPro" id="IPR050570">
    <property type="entry name" value="Cell_wall_metabolism_enzyme"/>
</dbReference>
<dbReference type="InterPro" id="IPR016047">
    <property type="entry name" value="M23ase_b-sheet_dom"/>
</dbReference>